<feature type="transmembrane region" description="Helical" evidence="6">
    <location>
        <begin position="233"/>
        <end position="258"/>
    </location>
</feature>
<evidence type="ECO:0000256" key="1">
    <source>
        <dbReference type="ARBA" id="ARBA00004651"/>
    </source>
</evidence>
<feature type="transmembrane region" description="Helical" evidence="6">
    <location>
        <begin position="192"/>
        <end position="212"/>
    </location>
</feature>
<dbReference type="Pfam" id="PF12698">
    <property type="entry name" value="ABC2_membrane_3"/>
    <property type="match status" value="1"/>
</dbReference>
<comment type="subcellular location">
    <subcellularLocation>
        <location evidence="1">Cell membrane</location>
        <topology evidence="1">Multi-pass membrane protein</topology>
    </subcellularLocation>
</comment>
<dbReference type="GO" id="GO:0140359">
    <property type="term" value="F:ABC-type transporter activity"/>
    <property type="evidence" value="ECO:0007669"/>
    <property type="project" value="InterPro"/>
</dbReference>
<evidence type="ECO:0000256" key="4">
    <source>
        <dbReference type="ARBA" id="ARBA00022989"/>
    </source>
</evidence>
<evidence type="ECO:0000256" key="6">
    <source>
        <dbReference type="SAM" id="Phobius"/>
    </source>
</evidence>
<evidence type="ECO:0000313" key="8">
    <source>
        <dbReference type="EMBL" id="RZT02262.1"/>
    </source>
</evidence>
<evidence type="ECO:0000259" key="7">
    <source>
        <dbReference type="Pfam" id="PF12698"/>
    </source>
</evidence>
<gene>
    <name evidence="8" type="ORF">EV209_0372</name>
</gene>
<dbReference type="PANTHER" id="PTHR30294:SF29">
    <property type="entry name" value="MULTIDRUG ABC TRANSPORTER PERMEASE YBHS-RELATED"/>
    <property type="match status" value="1"/>
</dbReference>
<name>A0A4Q7PMX1_9FIRM</name>
<evidence type="ECO:0000256" key="2">
    <source>
        <dbReference type="ARBA" id="ARBA00022475"/>
    </source>
</evidence>
<keyword evidence="5 6" id="KW-0472">Membrane</keyword>
<proteinExistence type="predicted"/>
<feature type="transmembrane region" description="Helical" evidence="6">
    <location>
        <begin position="303"/>
        <end position="322"/>
    </location>
</feature>
<dbReference type="InterPro" id="IPR051449">
    <property type="entry name" value="ABC-2_transporter_component"/>
</dbReference>
<evidence type="ECO:0000256" key="3">
    <source>
        <dbReference type="ARBA" id="ARBA00022692"/>
    </source>
</evidence>
<feature type="domain" description="ABC-2 type transporter transmembrane" evidence="7">
    <location>
        <begin position="20"/>
        <end position="381"/>
    </location>
</feature>
<keyword evidence="3 6" id="KW-0812">Transmembrane</keyword>
<dbReference type="RefSeq" id="WP_130432481.1">
    <property type="nucleotide sequence ID" value="NZ_SGXF01000001.1"/>
</dbReference>
<dbReference type="PANTHER" id="PTHR30294">
    <property type="entry name" value="MEMBRANE COMPONENT OF ABC TRANSPORTER YHHJ-RELATED"/>
    <property type="match status" value="1"/>
</dbReference>
<dbReference type="InterPro" id="IPR013525">
    <property type="entry name" value="ABC2_TM"/>
</dbReference>
<keyword evidence="2" id="KW-1003">Cell membrane</keyword>
<dbReference type="OrthoDB" id="9774039at2"/>
<comment type="caution">
    <text evidence="8">The sequence shown here is derived from an EMBL/GenBank/DDBJ whole genome shotgun (WGS) entry which is preliminary data.</text>
</comment>
<dbReference type="Proteomes" id="UP000292927">
    <property type="component" value="Unassembled WGS sequence"/>
</dbReference>
<accession>A0A4Q7PMX1</accession>
<evidence type="ECO:0000313" key="9">
    <source>
        <dbReference type="Proteomes" id="UP000292927"/>
    </source>
</evidence>
<keyword evidence="9" id="KW-1185">Reference proteome</keyword>
<organism evidence="8 9">
    <name type="scientific">Cuneatibacter caecimuris</name>
    <dbReference type="NCBI Taxonomy" id="1796618"/>
    <lineage>
        <taxon>Bacteria</taxon>
        <taxon>Bacillati</taxon>
        <taxon>Bacillota</taxon>
        <taxon>Clostridia</taxon>
        <taxon>Lachnospirales</taxon>
        <taxon>Lachnospiraceae</taxon>
        <taxon>Cuneatibacter</taxon>
    </lineage>
</organism>
<reference evidence="8 9" key="1">
    <citation type="submission" date="2019-02" db="EMBL/GenBank/DDBJ databases">
        <title>Genomic Encyclopedia of Type Strains, Phase IV (KMG-IV): sequencing the most valuable type-strain genomes for metagenomic binning, comparative biology and taxonomic classification.</title>
        <authorList>
            <person name="Goeker M."/>
        </authorList>
    </citation>
    <scope>NUCLEOTIDE SEQUENCE [LARGE SCALE GENOMIC DNA]</scope>
    <source>
        <strain evidence="8 9">DSM 29486</strain>
    </source>
</reference>
<dbReference type="GO" id="GO:0005886">
    <property type="term" value="C:plasma membrane"/>
    <property type="evidence" value="ECO:0007669"/>
    <property type="project" value="UniProtKB-SubCell"/>
</dbReference>
<evidence type="ECO:0000256" key="5">
    <source>
        <dbReference type="ARBA" id="ARBA00023136"/>
    </source>
</evidence>
<keyword evidence="4 6" id="KW-1133">Transmembrane helix</keyword>
<feature type="transmembrane region" description="Helical" evidence="6">
    <location>
        <begin position="366"/>
        <end position="386"/>
    </location>
</feature>
<dbReference type="EMBL" id="SGXF01000001">
    <property type="protein sequence ID" value="RZT02262.1"/>
    <property type="molecule type" value="Genomic_DNA"/>
</dbReference>
<sequence length="403" mass="44416">MKVFKACFKITRRHIISLLIYFSAFTLLAVLLSFSMKPADNTDFEKTRPTYSLISRDGETPAVLGLRAFLDTVGDRVELEDDKKALQDATFFHASDYILILPQGFSESLLTDSPLEAETVTTPDSAGGYYMDIQVNQYLRLFQAFHLAAPESNLTELAAKTSDAVSAEAQVETVSFGKQQPVPEQAAMYFQVLPYILLVLIISCVSTIMMPFQRPDLRMRNMCSPLPALKINLQLILFGAAVSFLAWLVLILTGFGLYGSSLAGIDFRSLLLLFGNSLALTAVCLSIAMLTGSFIKTSSSQNAVANIFSLACSFLGGVFVPLEMLGEGVLRVARLVPTYWYSMALKKICALTSYSPETLEPIWKDMLVQVGFAAAFFCISLVIYKVKNTSEKSFSRVQTELNA</sequence>
<dbReference type="AlphaFoldDB" id="A0A4Q7PMX1"/>
<feature type="transmembrane region" description="Helical" evidence="6">
    <location>
        <begin position="15"/>
        <end position="36"/>
    </location>
</feature>
<protein>
    <submittedName>
        <fullName evidence="8">ABC-2 type transport system permease protein</fullName>
    </submittedName>
</protein>
<feature type="transmembrane region" description="Helical" evidence="6">
    <location>
        <begin position="270"/>
        <end position="291"/>
    </location>
</feature>